<accession>A0ABR0A2B6</accession>
<keyword evidence="2" id="KW-1185">Reference proteome</keyword>
<name>A0ABR0A2B6_9CRUS</name>
<evidence type="ECO:0000313" key="1">
    <source>
        <dbReference type="EMBL" id="KAK4019312.1"/>
    </source>
</evidence>
<comment type="caution">
    <text evidence="1">The sequence shown here is derived from an EMBL/GenBank/DDBJ whole genome shotgun (WGS) entry which is preliminary data.</text>
</comment>
<dbReference type="EMBL" id="JAOYFB010000036">
    <property type="protein sequence ID" value="KAK4019312.1"/>
    <property type="molecule type" value="Genomic_DNA"/>
</dbReference>
<organism evidence="1 2">
    <name type="scientific">Daphnia magna</name>
    <dbReference type="NCBI Taxonomy" id="35525"/>
    <lineage>
        <taxon>Eukaryota</taxon>
        <taxon>Metazoa</taxon>
        <taxon>Ecdysozoa</taxon>
        <taxon>Arthropoda</taxon>
        <taxon>Crustacea</taxon>
        <taxon>Branchiopoda</taxon>
        <taxon>Diplostraca</taxon>
        <taxon>Cladocera</taxon>
        <taxon>Anomopoda</taxon>
        <taxon>Daphniidae</taxon>
        <taxon>Daphnia</taxon>
    </lineage>
</organism>
<protein>
    <submittedName>
        <fullName evidence="1">Uncharacterized protein</fullName>
    </submittedName>
</protein>
<dbReference type="Proteomes" id="UP001234178">
    <property type="component" value="Unassembled WGS sequence"/>
</dbReference>
<reference evidence="1 2" key="1">
    <citation type="journal article" date="2023" name="Nucleic Acids Res.">
        <title>The hologenome of Daphnia magna reveals possible DNA methylation and microbiome-mediated evolution of the host genome.</title>
        <authorList>
            <person name="Chaturvedi A."/>
            <person name="Li X."/>
            <person name="Dhandapani V."/>
            <person name="Marshall H."/>
            <person name="Kissane S."/>
            <person name="Cuenca-Cambronero M."/>
            <person name="Asole G."/>
            <person name="Calvet F."/>
            <person name="Ruiz-Romero M."/>
            <person name="Marangio P."/>
            <person name="Guigo R."/>
            <person name="Rago D."/>
            <person name="Mirbahai L."/>
            <person name="Eastwood N."/>
            <person name="Colbourne J.K."/>
            <person name="Zhou J."/>
            <person name="Mallon E."/>
            <person name="Orsini L."/>
        </authorList>
    </citation>
    <scope>NUCLEOTIDE SEQUENCE [LARGE SCALE GENOMIC DNA]</scope>
    <source>
        <strain evidence="1">LRV0_1</strain>
    </source>
</reference>
<gene>
    <name evidence="1" type="ORF">OUZ56_001337</name>
</gene>
<sequence length="133" mass="14908">MTWALAMHARPVKFKRDLQLEANKSALLPALKPQQLKRRAKVRQIDRWAKSAREKEKKSVKGDGDNLRLSEQFMTGACCSPLPPLPAVAASRTQTRRCAPTLRQNLASKSIWPSQCRRHRVSSIALPSRPAAS</sequence>
<proteinExistence type="predicted"/>
<evidence type="ECO:0000313" key="2">
    <source>
        <dbReference type="Proteomes" id="UP001234178"/>
    </source>
</evidence>